<name>B0SLM7_LEPBP</name>
<dbReference type="KEGG" id="lbi:LEPBI_I2529"/>
<evidence type="ECO:0000313" key="1">
    <source>
        <dbReference type="EMBL" id="ABZ98613.1"/>
    </source>
</evidence>
<dbReference type="AlphaFoldDB" id="B0SLM7"/>
<proteinExistence type="predicted"/>
<reference evidence="1 2" key="1">
    <citation type="journal article" date="2008" name="PLoS ONE">
        <title>Genome sequence of the saprophyte Leptospira biflexa provides insights into the evolution of Leptospira and the pathogenesis of leptospirosis.</title>
        <authorList>
            <person name="Picardeau M."/>
            <person name="Bulach D.M."/>
            <person name="Bouchier C."/>
            <person name="Zuerner R.L."/>
            <person name="Zidane N."/>
            <person name="Wilson P.J."/>
            <person name="Creno S."/>
            <person name="Kuczek E.S."/>
            <person name="Bommezzadri S."/>
            <person name="Davis J.C."/>
            <person name="McGrath A."/>
            <person name="Johnson M.J."/>
            <person name="Boursaux-Eude C."/>
            <person name="Seemann T."/>
            <person name="Rouy Z."/>
            <person name="Coppel R.L."/>
            <person name="Rood J.I."/>
            <person name="Lajus A."/>
            <person name="Davies J.K."/>
            <person name="Medigue C."/>
            <person name="Adler B."/>
        </authorList>
    </citation>
    <scope>NUCLEOTIDE SEQUENCE [LARGE SCALE GENOMIC DNA]</scope>
    <source>
        <strain evidence="2">Patoc 1 / ATCC 23582 / Paris</strain>
    </source>
</reference>
<sequence length="292" mass="34175">MIQFIKTFQSSSKYGFTKIRFPTGLDEIFISEGYSIKNWIYEGRGDDLRTLLLGVSVKPFIDEEREEIVSEFIDTKVEVELEDKSHNISLGIFGAYLSQSITIGFVFQKYWERVIFAIRVYNGDEVASNETIQNIYSPNSIQQFDIETKIYLALKKEIESMEYFIHKISKFFPQLFFCENAKEQLSRISVGDMRFNNLLKKLIRLNAKVSSWLDGWFDFKNLGIECSPDSPERIRKTLDKRSFLCPDGIIRVFSYHLKWSIGKDEVRLYFFPDPENRKIYIGYIGNKSGMGF</sequence>
<keyword evidence="2" id="KW-1185">Reference proteome</keyword>
<dbReference type="HOGENOM" id="CLU_075027_0_0_12"/>
<dbReference type="Proteomes" id="UP000001847">
    <property type="component" value="Chromosome I"/>
</dbReference>
<protein>
    <submittedName>
        <fullName evidence="1">Uncharacterized protein</fullName>
    </submittedName>
</protein>
<gene>
    <name evidence="1" type="ordered locus">LEPBI_I2529</name>
</gene>
<dbReference type="STRING" id="456481.LEPBI_I2529"/>
<organism evidence="1 2">
    <name type="scientific">Leptospira biflexa serovar Patoc (strain Patoc 1 / ATCC 23582 / Paris)</name>
    <dbReference type="NCBI Taxonomy" id="456481"/>
    <lineage>
        <taxon>Bacteria</taxon>
        <taxon>Pseudomonadati</taxon>
        <taxon>Spirochaetota</taxon>
        <taxon>Spirochaetia</taxon>
        <taxon>Leptospirales</taxon>
        <taxon>Leptospiraceae</taxon>
        <taxon>Leptospira</taxon>
    </lineage>
</organism>
<evidence type="ECO:0000313" key="2">
    <source>
        <dbReference type="Proteomes" id="UP000001847"/>
    </source>
</evidence>
<accession>B0SLM7</accession>
<dbReference type="EMBL" id="CP000786">
    <property type="protein sequence ID" value="ABZ98613.1"/>
    <property type="molecule type" value="Genomic_DNA"/>
</dbReference>